<reference evidence="4" key="1">
    <citation type="submission" date="2023-07" db="EMBL/GenBank/DDBJ databases">
        <title>Whole genome shotgun sequence of Streptomyces nojiriensis NBRC 13794.</title>
        <authorList>
            <person name="Komaki H."/>
            <person name="Tamura T."/>
        </authorList>
    </citation>
    <scope>NUCLEOTIDE SEQUENCE [LARGE SCALE GENOMIC DNA]</scope>
    <source>
        <strain evidence="4">NBRC 13794</strain>
    </source>
</reference>
<organism evidence="3 4">
    <name type="scientific">Streptomyces nojiriensis</name>
    <dbReference type="NCBI Taxonomy" id="66374"/>
    <lineage>
        <taxon>Bacteria</taxon>
        <taxon>Bacillati</taxon>
        <taxon>Actinomycetota</taxon>
        <taxon>Actinomycetes</taxon>
        <taxon>Kitasatosporales</taxon>
        <taxon>Streptomycetaceae</taxon>
        <taxon>Streptomyces</taxon>
    </lineage>
</organism>
<name>A0ABQ3SKQ9_9ACTN</name>
<keyword evidence="4" id="KW-1185">Reference proteome</keyword>
<evidence type="ECO:0000256" key="1">
    <source>
        <dbReference type="SAM" id="MobiDB-lite"/>
    </source>
</evidence>
<dbReference type="Proteomes" id="UP000613974">
    <property type="component" value="Unassembled WGS sequence"/>
</dbReference>
<sequence length="74" mass="8258">MPGGSHAALTDLRAGQQDLQPKETTSKHVMERTTRTYVANGVFIAAALIAGYTFKYEQPNVLFGMSRRDLKRMN</sequence>
<evidence type="ECO:0000313" key="4">
    <source>
        <dbReference type="Proteomes" id="UP000613974"/>
    </source>
</evidence>
<evidence type="ECO:0000256" key="2">
    <source>
        <dbReference type="SAM" id="Phobius"/>
    </source>
</evidence>
<gene>
    <name evidence="3" type="ORF">Snoj_26410</name>
</gene>
<keyword evidence="2" id="KW-0812">Transmembrane</keyword>
<dbReference type="EMBL" id="BNEC01000003">
    <property type="protein sequence ID" value="GHI68723.1"/>
    <property type="molecule type" value="Genomic_DNA"/>
</dbReference>
<feature type="transmembrane region" description="Helical" evidence="2">
    <location>
        <begin position="37"/>
        <end position="54"/>
    </location>
</feature>
<protein>
    <submittedName>
        <fullName evidence="3">Uncharacterized protein</fullName>
    </submittedName>
</protein>
<keyword evidence="2" id="KW-1133">Transmembrane helix</keyword>
<comment type="caution">
    <text evidence="3">The sequence shown here is derived from an EMBL/GenBank/DDBJ whole genome shotgun (WGS) entry which is preliminary data.</text>
</comment>
<keyword evidence="2" id="KW-0472">Membrane</keyword>
<accession>A0ABQ3SKQ9</accession>
<evidence type="ECO:0000313" key="3">
    <source>
        <dbReference type="EMBL" id="GHI68723.1"/>
    </source>
</evidence>
<proteinExistence type="predicted"/>
<feature type="region of interest" description="Disordered" evidence="1">
    <location>
        <begin position="1"/>
        <end position="28"/>
    </location>
</feature>